<proteinExistence type="predicted"/>
<sequence length="56" mass="6112">LSDFAVTVAPRSKRTSERNCIQCLIIINGALVCSFYVASGSVAKMFSEFMTALSNY</sequence>
<evidence type="ECO:0000313" key="3">
    <source>
        <dbReference type="Proteomes" id="UP000055024"/>
    </source>
</evidence>
<reference evidence="2 3" key="1">
    <citation type="submission" date="2015-01" db="EMBL/GenBank/DDBJ databases">
        <title>Evolution of Trichinella species and genotypes.</title>
        <authorList>
            <person name="Korhonen P.K."/>
            <person name="Edoardo P."/>
            <person name="Giuseppe L.R."/>
            <person name="Gasser R.B."/>
        </authorList>
    </citation>
    <scope>NUCLEOTIDE SEQUENCE [LARGE SCALE GENOMIC DNA]</scope>
    <source>
        <strain evidence="2">ISS1029</strain>
    </source>
</reference>
<dbReference type="EMBL" id="JYDP01000041">
    <property type="protein sequence ID" value="KRZ12355.1"/>
    <property type="molecule type" value="Genomic_DNA"/>
</dbReference>
<keyword evidence="1" id="KW-0472">Membrane</keyword>
<dbReference type="AlphaFoldDB" id="A0A0V1HNI5"/>
<accession>A0A0V1HNI5</accession>
<feature type="non-terminal residue" evidence="2">
    <location>
        <position position="1"/>
    </location>
</feature>
<organism evidence="2 3">
    <name type="scientific">Trichinella zimbabwensis</name>
    <dbReference type="NCBI Taxonomy" id="268475"/>
    <lineage>
        <taxon>Eukaryota</taxon>
        <taxon>Metazoa</taxon>
        <taxon>Ecdysozoa</taxon>
        <taxon>Nematoda</taxon>
        <taxon>Enoplea</taxon>
        <taxon>Dorylaimia</taxon>
        <taxon>Trichinellida</taxon>
        <taxon>Trichinellidae</taxon>
        <taxon>Trichinella</taxon>
    </lineage>
</organism>
<name>A0A0V1HNI5_9BILA</name>
<evidence type="ECO:0000313" key="2">
    <source>
        <dbReference type="EMBL" id="KRZ12355.1"/>
    </source>
</evidence>
<gene>
    <name evidence="2" type="ORF">T11_4279</name>
</gene>
<dbReference type="Proteomes" id="UP000055024">
    <property type="component" value="Unassembled WGS sequence"/>
</dbReference>
<keyword evidence="1" id="KW-1133">Transmembrane helix</keyword>
<keyword evidence="1" id="KW-0812">Transmembrane</keyword>
<protein>
    <submittedName>
        <fullName evidence="2">Uncharacterized protein</fullName>
    </submittedName>
</protein>
<comment type="caution">
    <text evidence="2">The sequence shown here is derived from an EMBL/GenBank/DDBJ whole genome shotgun (WGS) entry which is preliminary data.</text>
</comment>
<feature type="transmembrane region" description="Helical" evidence="1">
    <location>
        <begin position="20"/>
        <end position="38"/>
    </location>
</feature>
<evidence type="ECO:0000256" key="1">
    <source>
        <dbReference type="SAM" id="Phobius"/>
    </source>
</evidence>
<keyword evidence="3" id="KW-1185">Reference proteome</keyword>